<dbReference type="EMBL" id="CP000527">
    <property type="protein sequence ID" value="ABM27771.1"/>
    <property type="molecule type" value="Genomic_DNA"/>
</dbReference>
<organism evidence="2 3">
    <name type="scientific">Nitratidesulfovibrio vulgaris (strain DP4)</name>
    <name type="common">Desulfovibrio vulgaris</name>
    <dbReference type="NCBI Taxonomy" id="391774"/>
    <lineage>
        <taxon>Bacteria</taxon>
        <taxon>Pseudomonadati</taxon>
        <taxon>Thermodesulfobacteriota</taxon>
        <taxon>Desulfovibrionia</taxon>
        <taxon>Desulfovibrionales</taxon>
        <taxon>Desulfovibrionaceae</taxon>
        <taxon>Nitratidesulfovibrio</taxon>
    </lineage>
</organism>
<gene>
    <name evidence="2" type="ordered locus">Dvul_0748</name>
</gene>
<dbReference type="AlphaFoldDB" id="A0A0H3A6Y6"/>
<dbReference type="HOGENOM" id="CLU_1737631_0_0_7"/>
<feature type="chain" id="PRO_5002604067" evidence="1">
    <location>
        <begin position="21"/>
        <end position="150"/>
    </location>
</feature>
<sequence precursor="true">MHTRFLHATICALGLAALLAGCVTGGSGSRAASGDCPGIYTIGDASYDFKLAMGANIIRPGRIPAEEVPAGLPATFLEDDGSYGGAPVYCTAGEARDDIAHLLKEGKLPPDVDWQVYQLEGIWKDDTYPIKKGEYRLLKPARVLEKVEGK</sequence>
<protein>
    <submittedName>
        <fullName evidence="2">Lipoprotein, putative</fullName>
    </submittedName>
</protein>
<evidence type="ECO:0000313" key="3">
    <source>
        <dbReference type="Proteomes" id="UP000009173"/>
    </source>
</evidence>
<dbReference type="Proteomes" id="UP000009173">
    <property type="component" value="Chromosome"/>
</dbReference>
<feature type="signal peptide" evidence="1">
    <location>
        <begin position="1"/>
        <end position="20"/>
    </location>
</feature>
<keyword evidence="1" id="KW-0732">Signal</keyword>
<dbReference type="NCBIfam" id="NF041942">
    <property type="entry name" value="DVU2496_dom"/>
    <property type="match status" value="1"/>
</dbReference>
<dbReference type="RefSeq" id="WP_011791807.1">
    <property type="nucleotide sequence ID" value="NC_008751.1"/>
</dbReference>
<evidence type="ECO:0000313" key="2">
    <source>
        <dbReference type="EMBL" id="ABM27771.1"/>
    </source>
</evidence>
<evidence type="ECO:0000256" key="1">
    <source>
        <dbReference type="SAM" id="SignalP"/>
    </source>
</evidence>
<accession>A0A0H3A6Y6</accession>
<name>A0A0H3A6Y6_NITV4</name>
<proteinExistence type="predicted"/>
<dbReference type="PROSITE" id="PS51257">
    <property type="entry name" value="PROKAR_LIPOPROTEIN"/>
    <property type="match status" value="1"/>
</dbReference>
<dbReference type="InterPro" id="IPR049649">
    <property type="entry name" value="DVU2496-like_C"/>
</dbReference>
<keyword evidence="2" id="KW-0449">Lipoprotein</keyword>
<reference evidence="3" key="1">
    <citation type="journal article" date="2009" name="Environ. Microbiol.">
        <title>Contribution of mobile genetic elements to Desulfovibrio vulgaris genome plasticity.</title>
        <authorList>
            <person name="Walker C.B."/>
            <person name="Stolyar S."/>
            <person name="Chivian D."/>
            <person name="Pinel N."/>
            <person name="Gabster J.A."/>
            <person name="Dehal P.S."/>
            <person name="He Z."/>
            <person name="Yang Z.K."/>
            <person name="Yen H.C."/>
            <person name="Zhou J."/>
            <person name="Wall J.D."/>
            <person name="Hazen T.C."/>
            <person name="Arkin A.P."/>
            <person name="Stahl D.A."/>
        </authorList>
    </citation>
    <scope>NUCLEOTIDE SEQUENCE [LARGE SCALE GENOMIC DNA]</scope>
    <source>
        <strain evidence="3">DP4</strain>
    </source>
</reference>
<dbReference type="KEGG" id="dvl:Dvul_0748"/>